<keyword evidence="1" id="KW-0472">Membrane</keyword>
<evidence type="ECO:0000313" key="3">
    <source>
        <dbReference type="Proteomes" id="UP000293360"/>
    </source>
</evidence>
<keyword evidence="1" id="KW-0812">Transmembrane</keyword>
<comment type="caution">
    <text evidence="2">The sequence shown here is derived from an EMBL/GenBank/DDBJ whole genome shotgun (WGS) entry which is preliminary data.</text>
</comment>
<sequence>MPVLQGFANATSCEAYAALQRTLRLECLTDMTRGAQEPSSTDDTAVAIAIAIAMIGLVAIMSCVLIICMRCDCHDHAHCLPKRKSYGCYFTHLGPNTPHRRGEEHKPKPPHTAASIVMNDWNNKNDRSDSVCPQYLGARSAW</sequence>
<dbReference type="AlphaFoldDB" id="A0A4Q4T6W5"/>
<dbReference type="OrthoDB" id="4737331at2759"/>
<accession>A0A4Q4T6W5</accession>
<feature type="transmembrane region" description="Helical" evidence="1">
    <location>
        <begin position="45"/>
        <end position="68"/>
    </location>
</feature>
<reference evidence="2 3" key="1">
    <citation type="submission" date="2018-06" db="EMBL/GenBank/DDBJ databases">
        <title>Complete Genomes of Monosporascus.</title>
        <authorList>
            <person name="Robinson A.J."/>
            <person name="Natvig D.O."/>
        </authorList>
    </citation>
    <scope>NUCLEOTIDE SEQUENCE [LARGE SCALE GENOMIC DNA]</scope>
    <source>
        <strain evidence="2 3">CBS 110550</strain>
    </source>
</reference>
<name>A0A4Q4T6W5_9PEZI</name>
<evidence type="ECO:0000313" key="2">
    <source>
        <dbReference type="EMBL" id="RYP02171.1"/>
    </source>
</evidence>
<dbReference type="Proteomes" id="UP000293360">
    <property type="component" value="Unassembled WGS sequence"/>
</dbReference>
<organism evidence="2 3">
    <name type="scientific">Monosporascus ibericus</name>
    <dbReference type="NCBI Taxonomy" id="155417"/>
    <lineage>
        <taxon>Eukaryota</taxon>
        <taxon>Fungi</taxon>
        <taxon>Dikarya</taxon>
        <taxon>Ascomycota</taxon>
        <taxon>Pezizomycotina</taxon>
        <taxon>Sordariomycetes</taxon>
        <taxon>Xylariomycetidae</taxon>
        <taxon>Xylariales</taxon>
        <taxon>Xylariales incertae sedis</taxon>
        <taxon>Monosporascus</taxon>
    </lineage>
</organism>
<gene>
    <name evidence="2" type="ORF">DL764_005922</name>
</gene>
<evidence type="ECO:0000256" key="1">
    <source>
        <dbReference type="SAM" id="Phobius"/>
    </source>
</evidence>
<dbReference type="EMBL" id="QJNU01000327">
    <property type="protein sequence ID" value="RYP02171.1"/>
    <property type="molecule type" value="Genomic_DNA"/>
</dbReference>
<keyword evidence="1" id="KW-1133">Transmembrane helix</keyword>
<keyword evidence="3" id="KW-1185">Reference proteome</keyword>
<proteinExistence type="predicted"/>
<protein>
    <submittedName>
        <fullName evidence="2">Uncharacterized protein</fullName>
    </submittedName>
</protein>